<dbReference type="STRING" id="13333.W1PAP1"/>
<dbReference type="PROSITE" id="PS50994">
    <property type="entry name" value="INTEGRASE"/>
    <property type="match status" value="1"/>
</dbReference>
<evidence type="ECO:0000259" key="1">
    <source>
        <dbReference type="PROSITE" id="PS50994"/>
    </source>
</evidence>
<proteinExistence type="predicted"/>
<dbReference type="Gramene" id="ERN06967">
    <property type="protein sequence ID" value="ERN06967"/>
    <property type="gene ID" value="AMTR_s00005p00268310"/>
</dbReference>
<dbReference type="OMA" id="DVCNIAR"/>
<reference evidence="3" key="1">
    <citation type="journal article" date="2013" name="Science">
        <title>The Amborella genome and the evolution of flowering plants.</title>
        <authorList>
            <consortium name="Amborella Genome Project"/>
        </authorList>
    </citation>
    <scope>NUCLEOTIDE SEQUENCE [LARGE SCALE GENOMIC DNA]</scope>
</reference>
<dbReference type="GO" id="GO:0015074">
    <property type="term" value="P:DNA integration"/>
    <property type="evidence" value="ECO:0007669"/>
    <property type="project" value="InterPro"/>
</dbReference>
<evidence type="ECO:0000313" key="3">
    <source>
        <dbReference type="Proteomes" id="UP000017836"/>
    </source>
</evidence>
<dbReference type="GO" id="GO:0003676">
    <property type="term" value="F:nucleic acid binding"/>
    <property type="evidence" value="ECO:0007669"/>
    <property type="project" value="InterPro"/>
</dbReference>
<dbReference type="InterPro" id="IPR001584">
    <property type="entry name" value="Integrase_cat-core"/>
</dbReference>
<accession>W1PAP1</accession>
<dbReference type="eggNOG" id="KOG0017">
    <property type="taxonomic scope" value="Eukaryota"/>
</dbReference>
<name>W1PAP1_AMBTC</name>
<dbReference type="SUPFAM" id="SSF53098">
    <property type="entry name" value="Ribonuclease H-like"/>
    <property type="match status" value="1"/>
</dbReference>
<dbReference type="HOGENOM" id="CLU_1770539_0_0_1"/>
<protein>
    <recommendedName>
        <fullName evidence="1">Integrase catalytic domain-containing protein</fullName>
    </recommendedName>
</protein>
<dbReference type="PANTHER" id="PTHR35046">
    <property type="entry name" value="ZINC KNUCKLE (CCHC-TYPE) FAMILY PROTEIN"/>
    <property type="match status" value="1"/>
</dbReference>
<sequence length="147" mass="17335">MSMYFISGLTKVKDMSKIMVVVDRFSNNATITLQYGDCNTIVQWWGVPEDIVSDHDVHFIGWYWQHLFKLMGMKLNFSTSNHPQTDGHLERVNAIQNEYLWHNFTANHNNWVNLQFCYNLHCSSWTRKNTLQLARGWQSMVPHDVVL</sequence>
<dbReference type="AlphaFoldDB" id="W1PAP1"/>
<dbReference type="PANTHER" id="PTHR35046:SF26">
    <property type="entry name" value="RNA-DIRECTED DNA POLYMERASE"/>
    <property type="match status" value="1"/>
</dbReference>
<dbReference type="Gene3D" id="3.30.420.10">
    <property type="entry name" value="Ribonuclease H-like superfamily/Ribonuclease H"/>
    <property type="match status" value="1"/>
</dbReference>
<dbReference type="Proteomes" id="UP000017836">
    <property type="component" value="Unassembled WGS sequence"/>
</dbReference>
<dbReference type="EMBL" id="KI393866">
    <property type="protein sequence ID" value="ERN06967.1"/>
    <property type="molecule type" value="Genomic_DNA"/>
</dbReference>
<gene>
    <name evidence="2" type="ORF">AMTR_s00005p00268310</name>
</gene>
<keyword evidence="3" id="KW-1185">Reference proteome</keyword>
<feature type="domain" description="Integrase catalytic" evidence="1">
    <location>
        <begin position="1"/>
        <end position="147"/>
    </location>
</feature>
<dbReference type="InterPro" id="IPR012337">
    <property type="entry name" value="RNaseH-like_sf"/>
</dbReference>
<dbReference type="InterPro" id="IPR036397">
    <property type="entry name" value="RNaseH_sf"/>
</dbReference>
<organism evidence="2 3">
    <name type="scientific">Amborella trichopoda</name>
    <dbReference type="NCBI Taxonomy" id="13333"/>
    <lineage>
        <taxon>Eukaryota</taxon>
        <taxon>Viridiplantae</taxon>
        <taxon>Streptophyta</taxon>
        <taxon>Embryophyta</taxon>
        <taxon>Tracheophyta</taxon>
        <taxon>Spermatophyta</taxon>
        <taxon>Magnoliopsida</taxon>
        <taxon>Amborellales</taxon>
        <taxon>Amborellaceae</taxon>
        <taxon>Amborella</taxon>
    </lineage>
</organism>
<evidence type="ECO:0000313" key="2">
    <source>
        <dbReference type="EMBL" id="ERN06967.1"/>
    </source>
</evidence>